<gene>
    <name evidence="1" type="ORF">CesoFtcFv8_008634</name>
</gene>
<protein>
    <submittedName>
        <fullName evidence="1">Uncharacterized protein</fullName>
    </submittedName>
</protein>
<dbReference type="EMBL" id="JAULUE010002052">
    <property type="protein sequence ID" value="KAK5899121.1"/>
    <property type="molecule type" value="Genomic_DNA"/>
</dbReference>
<organism evidence="1 2">
    <name type="scientific">Champsocephalus esox</name>
    <name type="common">pike icefish</name>
    <dbReference type="NCBI Taxonomy" id="159716"/>
    <lineage>
        <taxon>Eukaryota</taxon>
        <taxon>Metazoa</taxon>
        <taxon>Chordata</taxon>
        <taxon>Craniata</taxon>
        <taxon>Vertebrata</taxon>
        <taxon>Euteleostomi</taxon>
        <taxon>Actinopterygii</taxon>
        <taxon>Neopterygii</taxon>
        <taxon>Teleostei</taxon>
        <taxon>Neoteleostei</taxon>
        <taxon>Acanthomorphata</taxon>
        <taxon>Eupercaria</taxon>
        <taxon>Perciformes</taxon>
        <taxon>Notothenioidei</taxon>
        <taxon>Channichthyidae</taxon>
        <taxon>Champsocephalus</taxon>
    </lineage>
</organism>
<keyword evidence="2" id="KW-1185">Reference proteome</keyword>
<evidence type="ECO:0000313" key="2">
    <source>
        <dbReference type="Proteomes" id="UP001335648"/>
    </source>
</evidence>
<accession>A0AAN8H1J8</accession>
<evidence type="ECO:0000313" key="1">
    <source>
        <dbReference type="EMBL" id="KAK5899121.1"/>
    </source>
</evidence>
<reference evidence="1 2" key="1">
    <citation type="journal article" date="2023" name="Mol. Biol. Evol.">
        <title>Genomics of Secondarily Temperate Adaptation in the Only Non-Antarctic Icefish.</title>
        <authorList>
            <person name="Rivera-Colon A.G."/>
            <person name="Rayamajhi N."/>
            <person name="Minhas B.F."/>
            <person name="Madrigal G."/>
            <person name="Bilyk K.T."/>
            <person name="Yoon V."/>
            <person name="Hune M."/>
            <person name="Gregory S."/>
            <person name="Cheng C.H.C."/>
            <person name="Catchen J.M."/>
        </authorList>
    </citation>
    <scope>NUCLEOTIDE SEQUENCE [LARGE SCALE GENOMIC DNA]</scope>
    <source>
        <strain evidence="1">JC2023a</strain>
    </source>
</reference>
<dbReference type="AlphaFoldDB" id="A0AAN8H1J8"/>
<comment type="caution">
    <text evidence="1">The sequence shown here is derived from an EMBL/GenBank/DDBJ whole genome shotgun (WGS) entry which is preliminary data.</text>
</comment>
<name>A0AAN8H1J8_9TELE</name>
<proteinExistence type="predicted"/>
<dbReference type="Proteomes" id="UP001335648">
    <property type="component" value="Unassembled WGS sequence"/>
</dbReference>
<sequence>MTGCHIQKDRQQDTSKALSISSTELTFHKGRSQESCVLAGCARPYTTGRQPDCLCCHSFGREHGSRAEADLRWSQNKPLWDTNQAELVLSTSHLRLLKAAELGCCAERQNKRKAFISNVSSSVDFLQITGSDYIPPCWPCATPFSQQGAPG</sequence>